<dbReference type="RefSeq" id="WP_307232797.1">
    <property type="nucleotide sequence ID" value="NZ_JAUSTT010000035.1"/>
</dbReference>
<comment type="caution">
    <text evidence="2">The sequence shown here is derived from an EMBL/GenBank/DDBJ whole genome shotgun (WGS) entry which is preliminary data.</text>
</comment>
<organism evidence="2 3">
    <name type="scientific">Bacillus chungangensis</name>
    <dbReference type="NCBI Taxonomy" id="587633"/>
    <lineage>
        <taxon>Bacteria</taxon>
        <taxon>Bacillati</taxon>
        <taxon>Bacillota</taxon>
        <taxon>Bacilli</taxon>
        <taxon>Bacillales</taxon>
        <taxon>Bacillaceae</taxon>
        <taxon>Bacillus</taxon>
    </lineage>
</organism>
<name>A0ABT9WZ87_9BACI</name>
<dbReference type="PROSITE" id="PS51257">
    <property type="entry name" value="PROKAR_LIPOPROTEIN"/>
    <property type="match status" value="1"/>
</dbReference>
<dbReference type="InterPro" id="IPR011426">
    <property type="entry name" value="CamS"/>
</dbReference>
<dbReference type="CDD" id="cd13441">
    <property type="entry name" value="CamS_repeat_1"/>
    <property type="match status" value="1"/>
</dbReference>
<keyword evidence="1" id="KW-0732">Signal</keyword>
<protein>
    <submittedName>
        <fullName evidence="2">Protein involved in sex pheromone biosynthesis</fullName>
    </submittedName>
</protein>
<gene>
    <name evidence="2" type="ORF">J2S08_004090</name>
</gene>
<dbReference type="Proteomes" id="UP001223586">
    <property type="component" value="Unassembled WGS sequence"/>
</dbReference>
<dbReference type="PIRSF" id="PIRSF012509">
    <property type="entry name" value="CamS"/>
    <property type="match status" value="1"/>
</dbReference>
<accession>A0ABT9WZ87</accession>
<feature type="signal peptide" evidence="1">
    <location>
        <begin position="1"/>
        <end position="21"/>
    </location>
</feature>
<dbReference type="Pfam" id="PF07537">
    <property type="entry name" value="CamS"/>
    <property type="match status" value="1"/>
</dbReference>
<sequence length="388" mass="44207">MKKWLAIIAGTALIMTGCVPALEKEEKIVQEQDDKIEKAIIPHFQISDQYYRTILPFKPGKARGMVVSNLNTRYDISEFENGLMRIAQETFSPDTYLFQEGQYLEGDVIKSWLNRKYTDAQLKEKDIDPSENIGLNPPLSGEGTIEEQNNKSPIYLAHVLEHNYLKKDKESSVSLEGIVIGLALNSVHYYQNSNGATLEQEISHDELEKQGKEIAKEVLNRLRSMDGLQDIPIVIALFEQESRTSVVPGRFFAYTSVGKGSSSIDNWKNINQQYYLLPSSKAESTHRQDVEMFLNFKQEVERYFPHFNGVIGRAFYQEEQLMELNIEIPIQFNGEAELIGFTQWVAGLAKDHLPNTINLEINISSLSGQGAIIIRKPNENEPFVHIYQ</sequence>
<dbReference type="Gene3D" id="3.10.570.10">
    <property type="entry name" value="sex pheromone staph- cam373 precursor domain"/>
    <property type="match status" value="1"/>
</dbReference>
<reference evidence="2 3" key="1">
    <citation type="submission" date="2023-07" db="EMBL/GenBank/DDBJ databases">
        <title>Genomic Encyclopedia of Type Strains, Phase IV (KMG-IV): sequencing the most valuable type-strain genomes for metagenomic binning, comparative biology and taxonomic classification.</title>
        <authorList>
            <person name="Goeker M."/>
        </authorList>
    </citation>
    <scope>NUCLEOTIDE SEQUENCE [LARGE SCALE GENOMIC DNA]</scope>
    <source>
        <strain evidence="2 3">DSM 23837</strain>
    </source>
</reference>
<keyword evidence="3" id="KW-1185">Reference proteome</keyword>
<dbReference type="CDD" id="cd13440">
    <property type="entry name" value="CamS_repeat_2"/>
    <property type="match status" value="1"/>
</dbReference>
<evidence type="ECO:0000313" key="3">
    <source>
        <dbReference type="Proteomes" id="UP001223586"/>
    </source>
</evidence>
<feature type="chain" id="PRO_5045606060" evidence="1">
    <location>
        <begin position="22"/>
        <end position="388"/>
    </location>
</feature>
<proteinExistence type="predicted"/>
<evidence type="ECO:0000256" key="1">
    <source>
        <dbReference type="SAM" id="SignalP"/>
    </source>
</evidence>
<evidence type="ECO:0000313" key="2">
    <source>
        <dbReference type="EMBL" id="MDQ0178187.1"/>
    </source>
</evidence>
<dbReference type="EMBL" id="JAUSTT010000035">
    <property type="protein sequence ID" value="MDQ0178187.1"/>
    <property type="molecule type" value="Genomic_DNA"/>
</dbReference>